<feature type="region of interest" description="Disordered" evidence="1">
    <location>
        <begin position="28"/>
        <end position="109"/>
    </location>
</feature>
<reference evidence="2 3" key="1">
    <citation type="submission" date="2016-06" db="EMBL/GenBank/DDBJ databases">
        <authorList>
            <person name="Kjaerup R.B."/>
            <person name="Dalgaard T.S."/>
            <person name="Juul-Madsen H.R."/>
        </authorList>
    </citation>
    <scope>NUCLEOTIDE SEQUENCE [LARGE SCALE GENOMIC DNA]</scope>
    <source>
        <strain evidence="2 3">Pb300</strain>
    </source>
</reference>
<dbReference type="VEuPathDB" id="FungiDB:PADG_11252"/>
<feature type="compositionally biased region" description="Low complexity" evidence="1">
    <location>
        <begin position="32"/>
        <end position="42"/>
    </location>
</feature>
<gene>
    <name evidence="2" type="ORF">ACO22_01999</name>
</gene>
<dbReference type="VEuPathDB" id="FungiDB:PABG_11630"/>
<organism evidence="2 3">
    <name type="scientific">Paracoccidioides brasiliensis</name>
    <dbReference type="NCBI Taxonomy" id="121759"/>
    <lineage>
        <taxon>Eukaryota</taxon>
        <taxon>Fungi</taxon>
        <taxon>Dikarya</taxon>
        <taxon>Ascomycota</taxon>
        <taxon>Pezizomycotina</taxon>
        <taxon>Eurotiomycetes</taxon>
        <taxon>Eurotiomycetidae</taxon>
        <taxon>Onygenales</taxon>
        <taxon>Ajellomycetaceae</taxon>
        <taxon>Paracoccidioides</taxon>
    </lineage>
</organism>
<accession>A0A1D2JK26</accession>
<comment type="caution">
    <text evidence="2">The sequence shown here is derived from an EMBL/GenBank/DDBJ whole genome shotgun (WGS) entry which is preliminary data.</text>
</comment>
<dbReference type="EMBL" id="LZYO01000055">
    <property type="protein sequence ID" value="ODH39240.1"/>
    <property type="molecule type" value="Genomic_DNA"/>
</dbReference>
<feature type="compositionally biased region" description="Basic and acidic residues" evidence="1">
    <location>
        <begin position="76"/>
        <end position="98"/>
    </location>
</feature>
<protein>
    <submittedName>
        <fullName evidence="2">Uncharacterized protein</fullName>
    </submittedName>
</protein>
<evidence type="ECO:0000313" key="2">
    <source>
        <dbReference type="EMBL" id="ODH39240.1"/>
    </source>
</evidence>
<feature type="compositionally biased region" description="Basic and acidic residues" evidence="1">
    <location>
        <begin position="43"/>
        <end position="55"/>
    </location>
</feature>
<dbReference type="Proteomes" id="UP000242814">
    <property type="component" value="Unassembled WGS sequence"/>
</dbReference>
<sequence length="109" mass="11999">MYKISILIKIAQSKKIDFHGMECNISLPAPLNDDGYNGSDSSNDSKLDSRIEYGKRGSRKWGSRNSAGNDAATRQKGKDAGDIDPGVQDRKIEPKTMGEKIGGLKWDRV</sequence>
<evidence type="ECO:0000313" key="3">
    <source>
        <dbReference type="Proteomes" id="UP000242814"/>
    </source>
</evidence>
<name>A0A1D2JK26_PARBR</name>
<evidence type="ECO:0000256" key="1">
    <source>
        <dbReference type="SAM" id="MobiDB-lite"/>
    </source>
</evidence>
<dbReference type="AlphaFoldDB" id="A0A1D2JK26"/>
<proteinExistence type="predicted"/>